<dbReference type="Proteomes" id="UP000013378">
    <property type="component" value="Unassembled WGS sequence"/>
</dbReference>
<dbReference type="InterPro" id="IPR001478">
    <property type="entry name" value="PDZ"/>
</dbReference>
<dbReference type="GO" id="GO:0004252">
    <property type="term" value="F:serine-type endopeptidase activity"/>
    <property type="evidence" value="ECO:0007669"/>
    <property type="project" value="UniProtKB-EC"/>
</dbReference>
<evidence type="ECO:0000256" key="5">
    <source>
        <dbReference type="RuleBase" id="RU004404"/>
    </source>
</evidence>
<dbReference type="RefSeq" id="WP_006316987.1">
    <property type="nucleotide sequence ID" value="NZ_ARZA01000268.1"/>
</dbReference>
<evidence type="ECO:0000256" key="6">
    <source>
        <dbReference type="SAM" id="Phobius"/>
    </source>
</evidence>
<dbReference type="CDD" id="cd07560">
    <property type="entry name" value="Peptidase_S41_CPP"/>
    <property type="match status" value="1"/>
</dbReference>
<evidence type="ECO:0000256" key="2">
    <source>
        <dbReference type="ARBA" id="ARBA00022670"/>
    </source>
</evidence>
<dbReference type="GO" id="GO:0007165">
    <property type="term" value="P:signal transduction"/>
    <property type="evidence" value="ECO:0007669"/>
    <property type="project" value="TreeGrafter"/>
</dbReference>
<dbReference type="NCBIfam" id="TIGR00225">
    <property type="entry name" value="prc"/>
    <property type="match status" value="1"/>
</dbReference>
<keyword evidence="2 5" id="KW-0645">Protease</keyword>
<dbReference type="SMART" id="SM00228">
    <property type="entry name" value="PDZ"/>
    <property type="match status" value="1"/>
</dbReference>
<dbReference type="eggNOG" id="COG0793">
    <property type="taxonomic scope" value="Bacteria"/>
</dbReference>
<comment type="similarity">
    <text evidence="1 5">Belongs to the peptidase S41A family.</text>
</comment>
<gene>
    <name evidence="8" type="ORF">L21TH_2464</name>
</gene>
<dbReference type="PANTHER" id="PTHR32060:SF30">
    <property type="entry name" value="CARBOXY-TERMINAL PROCESSING PROTEASE CTPA"/>
    <property type="match status" value="1"/>
</dbReference>
<dbReference type="GO" id="GO:0030288">
    <property type="term" value="C:outer membrane-bounded periplasmic space"/>
    <property type="evidence" value="ECO:0007669"/>
    <property type="project" value="TreeGrafter"/>
</dbReference>
<dbReference type="FunFam" id="2.30.42.10:FF:000063">
    <property type="entry name" value="Peptidase, S41 family"/>
    <property type="match status" value="1"/>
</dbReference>
<dbReference type="AlphaFoldDB" id="R1AQZ6"/>
<evidence type="ECO:0000259" key="7">
    <source>
        <dbReference type="PROSITE" id="PS50106"/>
    </source>
</evidence>
<dbReference type="EC" id="3.4.21.102" evidence="8"/>
<evidence type="ECO:0000256" key="4">
    <source>
        <dbReference type="ARBA" id="ARBA00022825"/>
    </source>
</evidence>
<name>R1AQZ6_9FIRM</name>
<dbReference type="Gene3D" id="3.90.226.10">
    <property type="entry name" value="2-enoyl-CoA Hydratase, Chain A, domain 1"/>
    <property type="match status" value="1"/>
</dbReference>
<dbReference type="PROSITE" id="PS50106">
    <property type="entry name" value="PDZ"/>
    <property type="match status" value="1"/>
</dbReference>
<comment type="caution">
    <text evidence="8">The sequence shown here is derived from an EMBL/GenBank/DDBJ whole genome shotgun (WGS) entry which is preliminary data.</text>
</comment>
<evidence type="ECO:0000313" key="9">
    <source>
        <dbReference type="Proteomes" id="UP000013378"/>
    </source>
</evidence>
<dbReference type="OrthoDB" id="9812068at2"/>
<evidence type="ECO:0000256" key="1">
    <source>
        <dbReference type="ARBA" id="ARBA00009179"/>
    </source>
</evidence>
<proteinExistence type="inferred from homology"/>
<dbReference type="InterPro" id="IPR004447">
    <property type="entry name" value="Peptidase_S41A"/>
</dbReference>
<dbReference type="Gene3D" id="2.30.42.10">
    <property type="match status" value="1"/>
</dbReference>
<evidence type="ECO:0000256" key="3">
    <source>
        <dbReference type="ARBA" id="ARBA00022801"/>
    </source>
</evidence>
<dbReference type="InterPro" id="IPR055210">
    <property type="entry name" value="CtpA/B_N"/>
</dbReference>
<dbReference type="Pfam" id="PF22694">
    <property type="entry name" value="CtpB_N-like"/>
    <property type="match status" value="1"/>
</dbReference>
<dbReference type="Pfam" id="PF03572">
    <property type="entry name" value="Peptidase_S41"/>
    <property type="match status" value="1"/>
</dbReference>
<keyword evidence="3 5" id="KW-0378">Hydrolase</keyword>
<keyword evidence="6" id="KW-1133">Transmembrane helix</keyword>
<organism evidence="8 9">
    <name type="scientific">Caldisalinibacter kiritimatiensis</name>
    <dbReference type="NCBI Taxonomy" id="1304284"/>
    <lineage>
        <taxon>Bacteria</taxon>
        <taxon>Bacillati</taxon>
        <taxon>Bacillota</taxon>
        <taxon>Tissierellia</taxon>
        <taxon>Tissierellales</taxon>
        <taxon>Thermohalobacteraceae</taxon>
        <taxon>Caldisalinibacter</taxon>
    </lineage>
</organism>
<dbReference type="GO" id="GO:0006508">
    <property type="term" value="P:proteolysis"/>
    <property type="evidence" value="ECO:0007669"/>
    <property type="project" value="UniProtKB-KW"/>
</dbReference>
<keyword evidence="6" id="KW-0472">Membrane</keyword>
<accession>R1AQZ6</accession>
<keyword evidence="4 5" id="KW-0720">Serine protease</keyword>
<dbReference type="SMART" id="SM00245">
    <property type="entry name" value="TSPc"/>
    <property type="match status" value="1"/>
</dbReference>
<evidence type="ECO:0000313" key="8">
    <source>
        <dbReference type="EMBL" id="EOC99552.1"/>
    </source>
</evidence>
<dbReference type="InterPro" id="IPR041489">
    <property type="entry name" value="PDZ_6"/>
</dbReference>
<dbReference type="CDD" id="cd06782">
    <property type="entry name" value="cpPDZ_CPP-like"/>
    <property type="match status" value="1"/>
</dbReference>
<dbReference type="Pfam" id="PF17820">
    <property type="entry name" value="PDZ_6"/>
    <property type="match status" value="1"/>
</dbReference>
<dbReference type="EMBL" id="ARZA01000268">
    <property type="protein sequence ID" value="EOC99552.1"/>
    <property type="molecule type" value="Genomic_DNA"/>
</dbReference>
<sequence length="408" mass="45349">MISKRKAAIGAIILIIITGITTFAFSNMIQITIGDKVFVTKEQRDEWVEINNKYNKLMALEDIIEENFLYEVNEQTLLEGALKGMFQALDDPYSVYMTKDEFADFMEHTRGTYSGIGIIVVPGEDNLITVVSPIEGTPGERAGIKTGDKIVKVNGKEFTADRMDEAVKVMKGKPGTKVEITILRKNKNGDNKFLDLEITREEIRQKTVKAKMLEGNIGYIRLVAFDEKTYGEFKNELDSLEKKNMKGIIIDLRNNPGGLLDQCQKITDELMGEGIIVYTETKKGEREEYKSDKEKIDVPLVLLVNGGSASASEILAGAIKDTNSGVLIGTKTFGKGIVQRIIPLKDGSGFKLTVSEYFTPSGVNIHGVGIEPDIVIELPDDVMNYGTEYLDEDIQLQKAIEVIKSKIK</sequence>
<feature type="transmembrane region" description="Helical" evidence="6">
    <location>
        <begin position="7"/>
        <end position="29"/>
    </location>
</feature>
<dbReference type="InterPro" id="IPR036034">
    <property type="entry name" value="PDZ_sf"/>
</dbReference>
<dbReference type="Gene3D" id="3.30.750.44">
    <property type="match status" value="1"/>
</dbReference>
<protein>
    <submittedName>
        <fullName evidence="8">Carboxyl-terminal protease</fullName>
        <ecNumber evidence="8">3.4.21.102</ecNumber>
    </submittedName>
</protein>
<dbReference type="InterPro" id="IPR029045">
    <property type="entry name" value="ClpP/crotonase-like_dom_sf"/>
</dbReference>
<feature type="domain" description="PDZ" evidence="7">
    <location>
        <begin position="102"/>
        <end position="171"/>
    </location>
</feature>
<dbReference type="STRING" id="1304284.L21TH_2464"/>
<reference evidence="8 9" key="1">
    <citation type="journal article" date="2015" name="Geomicrobiol. J.">
        <title>Caldisalinibacter kiritimatiensis gen. nov., sp. nov., a moderately thermohalophilic thiosulfate-reducing bacterium from a hypersaline microbial mat.</title>
        <authorList>
            <person name="Ben Hania W."/>
            <person name="Joseph M."/>
            <person name="Fiebig A."/>
            <person name="Bunk B."/>
            <person name="Klenk H.-P."/>
            <person name="Fardeau M.-L."/>
            <person name="Spring S."/>
        </authorList>
    </citation>
    <scope>NUCLEOTIDE SEQUENCE [LARGE SCALE GENOMIC DNA]</scope>
    <source>
        <strain evidence="8 9">L21-TH-D2</strain>
    </source>
</reference>
<dbReference type="PANTHER" id="PTHR32060">
    <property type="entry name" value="TAIL-SPECIFIC PROTEASE"/>
    <property type="match status" value="1"/>
</dbReference>
<dbReference type="SUPFAM" id="SSF50156">
    <property type="entry name" value="PDZ domain-like"/>
    <property type="match status" value="1"/>
</dbReference>
<keyword evidence="6" id="KW-0812">Transmembrane</keyword>
<dbReference type="PATRIC" id="fig|1304284.3.peg.2418"/>
<keyword evidence="9" id="KW-1185">Reference proteome</keyword>
<dbReference type="SUPFAM" id="SSF52096">
    <property type="entry name" value="ClpP/crotonase"/>
    <property type="match status" value="1"/>
</dbReference>
<dbReference type="InterPro" id="IPR005151">
    <property type="entry name" value="Tail-specific_protease"/>
</dbReference>